<dbReference type="SUPFAM" id="SSF46785">
    <property type="entry name" value="Winged helix' DNA-binding domain"/>
    <property type="match status" value="1"/>
</dbReference>
<evidence type="ECO:0000313" key="3">
    <source>
        <dbReference type="Proteomes" id="UP000275256"/>
    </source>
</evidence>
<dbReference type="InterPro" id="IPR036388">
    <property type="entry name" value="WH-like_DNA-bd_sf"/>
</dbReference>
<proteinExistence type="predicted"/>
<accession>A0A3M0GD42</accession>
<dbReference type="InterPro" id="IPR036390">
    <property type="entry name" value="WH_DNA-bd_sf"/>
</dbReference>
<name>A0A3M0GD42_9ACTN</name>
<evidence type="ECO:0000313" key="2">
    <source>
        <dbReference type="EMBL" id="RMB59049.1"/>
    </source>
</evidence>
<reference evidence="2 3" key="1">
    <citation type="submission" date="2018-10" db="EMBL/GenBank/DDBJ databases">
        <title>Tessaracoccus antarcticuss sp. nov., isolated from sediment.</title>
        <authorList>
            <person name="Zhou L.Y."/>
            <person name="Du Z.J."/>
        </authorList>
    </citation>
    <scope>NUCLEOTIDE SEQUENCE [LARGE SCALE GENOMIC DNA]</scope>
    <source>
        <strain evidence="2 3">JDX10</strain>
    </source>
</reference>
<dbReference type="Pfam" id="PF03551">
    <property type="entry name" value="PadR"/>
    <property type="match status" value="1"/>
</dbReference>
<dbReference type="OrthoDB" id="122286at2"/>
<gene>
    <name evidence="2" type="ORF">EAX62_12600</name>
</gene>
<comment type="caution">
    <text evidence="2">The sequence shown here is derived from an EMBL/GenBank/DDBJ whole genome shotgun (WGS) entry which is preliminary data.</text>
</comment>
<organism evidence="2 3">
    <name type="scientific">Tessaracoccus antarcticus</name>
    <dbReference type="NCBI Taxonomy" id="2479848"/>
    <lineage>
        <taxon>Bacteria</taxon>
        <taxon>Bacillati</taxon>
        <taxon>Actinomycetota</taxon>
        <taxon>Actinomycetes</taxon>
        <taxon>Propionibacteriales</taxon>
        <taxon>Propionibacteriaceae</taxon>
        <taxon>Tessaracoccus</taxon>
    </lineage>
</organism>
<dbReference type="Gene3D" id="1.10.10.10">
    <property type="entry name" value="Winged helix-like DNA-binding domain superfamily/Winged helix DNA-binding domain"/>
    <property type="match status" value="1"/>
</dbReference>
<feature type="domain" description="Transcription regulator PadR N-terminal" evidence="1">
    <location>
        <begin position="20"/>
        <end position="92"/>
    </location>
</feature>
<dbReference type="PANTHER" id="PTHR33169:SF14">
    <property type="entry name" value="TRANSCRIPTIONAL REGULATOR RV3488"/>
    <property type="match status" value="1"/>
</dbReference>
<keyword evidence="3" id="KW-1185">Reference proteome</keyword>
<dbReference type="PANTHER" id="PTHR33169">
    <property type="entry name" value="PADR-FAMILY TRANSCRIPTIONAL REGULATOR"/>
    <property type="match status" value="1"/>
</dbReference>
<dbReference type="Proteomes" id="UP000275256">
    <property type="component" value="Unassembled WGS sequence"/>
</dbReference>
<evidence type="ECO:0000259" key="1">
    <source>
        <dbReference type="Pfam" id="PF03551"/>
    </source>
</evidence>
<dbReference type="RefSeq" id="WP_121902171.1">
    <property type="nucleotide sequence ID" value="NZ_REFW01000003.1"/>
</dbReference>
<dbReference type="EMBL" id="REFW01000003">
    <property type="protein sequence ID" value="RMB59049.1"/>
    <property type="molecule type" value="Genomic_DNA"/>
</dbReference>
<dbReference type="InterPro" id="IPR052509">
    <property type="entry name" value="Metal_resp_DNA-bind_regulator"/>
</dbReference>
<dbReference type="InterPro" id="IPR005149">
    <property type="entry name" value="Tscrpt_reg_PadR_N"/>
</dbReference>
<dbReference type="AlphaFoldDB" id="A0A3M0GD42"/>
<sequence length="118" mass="12717">METTDSWPPQWLRGPLPLCVLRAVEREAAHGYAIATRLEEMGLGTVGGGTLYPILNRLQRDGFLTAEWMAGEGGPGRKVYALTEGGAVELAEQSENWRRFATMTGQALAPDAAKGSTL</sequence>
<protein>
    <submittedName>
        <fullName evidence="2">PadR family transcriptional regulator</fullName>
    </submittedName>
</protein>